<feature type="compositionally biased region" description="Low complexity" evidence="4">
    <location>
        <begin position="166"/>
        <end position="176"/>
    </location>
</feature>
<feature type="region of interest" description="Disordered" evidence="4">
    <location>
        <begin position="162"/>
        <end position="192"/>
    </location>
</feature>
<dbReference type="GO" id="GO:0003700">
    <property type="term" value="F:DNA-binding transcription factor activity"/>
    <property type="evidence" value="ECO:0007669"/>
    <property type="project" value="InterPro"/>
</dbReference>
<evidence type="ECO:0000256" key="3">
    <source>
        <dbReference type="ARBA" id="ARBA00023163"/>
    </source>
</evidence>
<feature type="region of interest" description="Disordered" evidence="4">
    <location>
        <begin position="1"/>
        <end position="28"/>
    </location>
</feature>
<keyword evidence="1" id="KW-0678">Repressor</keyword>
<evidence type="ECO:0000313" key="5">
    <source>
        <dbReference type="EMBL" id="KAG0552617.1"/>
    </source>
</evidence>
<evidence type="ECO:0000256" key="2">
    <source>
        <dbReference type="ARBA" id="ARBA00023015"/>
    </source>
</evidence>
<dbReference type="EMBL" id="CM027680">
    <property type="protein sequence ID" value="KAG0552617.1"/>
    <property type="molecule type" value="Genomic_DNA"/>
</dbReference>
<evidence type="ECO:0000313" key="6">
    <source>
        <dbReference type="Proteomes" id="UP000807115"/>
    </source>
</evidence>
<dbReference type="PANTHER" id="PTHR33388:SF13">
    <property type="match status" value="1"/>
</dbReference>
<accession>A0A921S5R0</accession>
<dbReference type="PANTHER" id="PTHR33388">
    <property type="entry name" value="OS01G0212500 PROTEIN"/>
    <property type="match status" value="1"/>
</dbReference>
<gene>
    <name evidence="5" type="ORF">BDA96_01G522600</name>
</gene>
<organism evidence="5 6">
    <name type="scientific">Sorghum bicolor</name>
    <name type="common">Sorghum</name>
    <name type="synonym">Sorghum vulgare</name>
    <dbReference type="NCBI Taxonomy" id="4558"/>
    <lineage>
        <taxon>Eukaryota</taxon>
        <taxon>Viridiplantae</taxon>
        <taxon>Streptophyta</taxon>
        <taxon>Embryophyta</taxon>
        <taxon>Tracheophyta</taxon>
        <taxon>Spermatophyta</taxon>
        <taxon>Magnoliopsida</taxon>
        <taxon>Liliopsida</taxon>
        <taxon>Poales</taxon>
        <taxon>Poaceae</taxon>
        <taxon>PACMAD clade</taxon>
        <taxon>Panicoideae</taxon>
        <taxon>Andropogonodae</taxon>
        <taxon>Andropogoneae</taxon>
        <taxon>Sorghinae</taxon>
        <taxon>Sorghum</taxon>
    </lineage>
</organism>
<name>A0A921S5R0_SORBI</name>
<proteinExistence type="predicted"/>
<sequence>MASGEAGGKKRKASVAEDVTSPARREPRRGLGVAELERIRVALEMAERCYAAVASSWSLSTPHQPPRPALPPAAAALVVHHAAGVAAAPAAHHQHQHVGNNGAVHQLQMARAYLTPYYLAQHYYGNDSLTRLFATNGGHPSSHQNHYRQADQIQSAVAALPVTGQAASSENSSSASQRRQGHRRAHAKPAHTTLLPQVSFVDLVDSDDDNGGDVAEVDLELKL</sequence>
<reference evidence="5" key="1">
    <citation type="journal article" date="2019" name="BMC Genomics">
        <title>A new reference genome for Sorghum bicolor reveals high levels of sequence similarity between sweet and grain genotypes: implications for the genetics of sugar metabolism.</title>
        <authorList>
            <person name="Cooper E.A."/>
            <person name="Brenton Z.W."/>
            <person name="Flinn B.S."/>
            <person name="Jenkins J."/>
            <person name="Shu S."/>
            <person name="Flowers D."/>
            <person name="Luo F."/>
            <person name="Wang Y."/>
            <person name="Xia P."/>
            <person name="Barry K."/>
            <person name="Daum C."/>
            <person name="Lipzen A."/>
            <person name="Yoshinaga Y."/>
            <person name="Schmutz J."/>
            <person name="Saski C."/>
            <person name="Vermerris W."/>
            <person name="Kresovich S."/>
        </authorList>
    </citation>
    <scope>NUCLEOTIDE SEQUENCE</scope>
</reference>
<feature type="compositionally biased region" description="Basic residues" evidence="4">
    <location>
        <begin position="179"/>
        <end position="189"/>
    </location>
</feature>
<evidence type="ECO:0000256" key="1">
    <source>
        <dbReference type="ARBA" id="ARBA00022491"/>
    </source>
</evidence>
<reference evidence="5" key="2">
    <citation type="submission" date="2020-10" db="EMBL/GenBank/DDBJ databases">
        <authorList>
            <person name="Cooper E.A."/>
            <person name="Brenton Z.W."/>
            <person name="Flinn B.S."/>
            <person name="Jenkins J."/>
            <person name="Shu S."/>
            <person name="Flowers D."/>
            <person name="Luo F."/>
            <person name="Wang Y."/>
            <person name="Xia P."/>
            <person name="Barry K."/>
            <person name="Daum C."/>
            <person name="Lipzen A."/>
            <person name="Yoshinaga Y."/>
            <person name="Schmutz J."/>
            <person name="Saski C."/>
            <person name="Vermerris W."/>
            <person name="Kresovich S."/>
        </authorList>
    </citation>
    <scope>NUCLEOTIDE SEQUENCE</scope>
</reference>
<dbReference type="AlphaFoldDB" id="A0A921S5R0"/>
<comment type="caution">
    <text evidence="5">The sequence shown here is derived from an EMBL/GenBank/DDBJ whole genome shotgun (WGS) entry which is preliminary data.</text>
</comment>
<protein>
    <submittedName>
        <fullName evidence="5">Uncharacterized protein</fullName>
    </submittedName>
</protein>
<dbReference type="InterPro" id="IPR040356">
    <property type="entry name" value="SPEAR"/>
</dbReference>
<keyword evidence="2" id="KW-0805">Transcription regulation</keyword>
<keyword evidence="3" id="KW-0804">Transcription</keyword>
<evidence type="ECO:0000256" key="4">
    <source>
        <dbReference type="SAM" id="MobiDB-lite"/>
    </source>
</evidence>
<dbReference type="Proteomes" id="UP000807115">
    <property type="component" value="Chromosome 1"/>
</dbReference>